<gene>
    <name evidence="1" type="ORF">KIL84_015654</name>
</gene>
<dbReference type="Proteomes" id="UP000827986">
    <property type="component" value="Unassembled WGS sequence"/>
</dbReference>
<protein>
    <submittedName>
        <fullName evidence="1">Uncharacterized protein</fullName>
    </submittedName>
</protein>
<reference evidence="1" key="1">
    <citation type="submission" date="2021-09" db="EMBL/GenBank/DDBJ databases">
        <title>The genome of Mauremys mutica provides insights into the evolution of semi-aquatic lifestyle.</title>
        <authorList>
            <person name="Gong S."/>
            <person name="Gao Y."/>
        </authorList>
    </citation>
    <scope>NUCLEOTIDE SEQUENCE</scope>
    <source>
        <strain evidence="1">MM-2020</strain>
        <tissue evidence="1">Muscle</tissue>
    </source>
</reference>
<dbReference type="EMBL" id="JAHDVG010000487">
    <property type="protein sequence ID" value="KAH1166482.1"/>
    <property type="molecule type" value="Genomic_DNA"/>
</dbReference>
<keyword evidence="2" id="KW-1185">Reference proteome</keyword>
<proteinExistence type="predicted"/>
<accession>A0A9D4AM89</accession>
<organism evidence="1 2">
    <name type="scientific">Mauremys mutica</name>
    <name type="common">yellowpond turtle</name>
    <dbReference type="NCBI Taxonomy" id="74926"/>
    <lineage>
        <taxon>Eukaryota</taxon>
        <taxon>Metazoa</taxon>
        <taxon>Chordata</taxon>
        <taxon>Craniata</taxon>
        <taxon>Vertebrata</taxon>
        <taxon>Euteleostomi</taxon>
        <taxon>Archelosauria</taxon>
        <taxon>Testudinata</taxon>
        <taxon>Testudines</taxon>
        <taxon>Cryptodira</taxon>
        <taxon>Durocryptodira</taxon>
        <taxon>Testudinoidea</taxon>
        <taxon>Geoemydidae</taxon>
        <taxon>Geoemydinae</taxon>
        <taxon>Mauremys</taxon>
    </lineage>
</organism>
<sequence length="80" mass="9546">MGITFHMDCKLINGPNSETLDLRLSAMCFPFQEAKPEFLKLRWTLNLKDAVQLFQASYEFRKEIHFITITPQFVYEKMHF</sequence>
<evidence type="ECO:0000313" key="2">
    <source>
        <dbReference type="Proteomes" id="UP000827986"/>
    </source>
</evidence>
<evidence type="ECO:0000313" key="1">
    <source>
        <dbReference type="EMBL" id="KAH1166482.1"/>
    </source>
</evidence>
<comment type="caution">
    <text evidence="1">The sequence shown here is derived from an EMBL/GenBank/DDBJ whole genome shotgun (WGS) entry which is preliminary data.</text>
</comment>
<dbReference type="AlphaFoldDB" id="A0A9D4AM89"/>
<name>A0A9D4AM89_9SAUR</name>